<reference evidence="13 14" key="1">
    <citation type="submission" date="2020-06" db="EMBL/GenBank/DDBJ databases">
        <authorList>
            <person name="Scott K."/>
        </authorList>
    </citation>
    <scope>NUCLEOTIDE SEQUENCE [LARGE SCALE GENOMIC DNA]</scope>
    <source>
        <strain evidence="13 14">HH1</strain>
    </source>
</reference>
<feature type="domain" description="Histidine kinase" evidence="11">
    <location>
        <begin position="252"/>
        <end position="473"/>
    </location>
</feature>
<keyword evidence="14" id="KW-1185">Reference proteome</keyword>
<gene>
    <name evidence="13" type="ORF">H8792_004580</name>
</gene>
<evidence type="ECO:0000256" key="4">
    <source>
        <dbReference type="ARBA" id="ARBA00022553"/>
    </source>
</evidence>
<name>A0ABS0BV07_9GAMM</name>
<dbReference type="SUPFAM" id="SSF158472">
    <property type="entry name" value="HAMP domain-like"/>
    <property type="match status" value="1"/>
</dbReference>
<dbReference type="Gene3D" id="3.30.565.10">
    <property type="entry name" value="Histidine kinase-like ATPase, C-terminal domain"/>
    <property type="match status" value="1"/>
</dbReference>
<evidence type="ECO:0000256" key="1">
    <source>
        <dbReference type="ARBA" id="ARBA00000085"/>
    </source>
</evidence>
<evidence type="ECO:0000256" key="6">
    <source>
        <dbReference type="ARBA" id="ARBA00022692"/>
    </source>
</evidence>
<dbReference type="RefSeq" id="WP_185977753.1">
    <property type="nucleotide sequence ID" value="NZ_JACBGI020000005.1"/>
</dbReference>
<dbReference type="CDD" id="cd00082">
    <property type="entry name" value="HisKA"/>
    <property type="match status" value="1"/>
</dbReference>
<dbReference type="PANTHER" id="PTHR45436:SF5">
    <property type="entry name" value="SENSOR HISTIDINE KINASE TRCS"/>
    <property type="match status" value="1"/>
</dbReference>
<evidence type="ECO:0000313" key="14">
    <source>
        <dbReference type="Proteomes" id="UP001193680"/>
    </source>
</evidence>
<reference evidence="13 14" key="2">
    <citation type="submission" date="2020-11" db="EMBL/GenBank/DDBJ databases">
        <title>Sulfur oxidizing isolate from Hospital Hole Sinkhole.</title>
        <authorList>
            <person name="Scott K.M."/>
        </authorList>
    </citation>
    <scope>NUCLEOTIDE SEQUENCE [LARGE SCALE GENOMIC DNA]</scope>
    <source>
        <strain evidence="13 14">HH1</strain>
    </source>
</reference>
<dbReference type="PANTHER" id="PTHR45436">
    <property type="entry name" value="SENSOR HISTIDINE KINASE YKOH"/>
    <property type="match status" value="1"/>
</dbReference>
<comment type="catalytic activity">
    <reaction evidence="1">
        <text>ATP + protein L-histidine = ADP + protein N-phospho-L-histidine.</text>
        <dbReference type="EC" id="2.7.13.3"/>
    </reaction>
</comment>
<dbReference type="InterPro" id="IPR004358">
    <property type="entry name" value="Sig_transdc_His_kin-like_C"/>
</dbReference>
<evidence type="ECO:0000256" key="3">
    <source>
        <dbReference type="ARBA" id="ARBA00012438"/>
    </source>
</evidence>
<evidence type="ECO:0000256" key="5">
    <source>
        <dbReference type="ARBA" id="ARBA00022679"/>
    </source>
</evidence>
<comment type="caution">
    <text evidence="13">The sequence shown here is derived from an EMBL/GenBank/DDBJ whole genome shotgun (WGS) entry which is preliminary data.</text>
</comment>
<keyword evidence="4" id="KW-0597">Phosphoprotein</keyword>
<dbReference type="SUPFAM" id="SSF55874">
    <property type="entry name" value="ATPase domain of HSP90 chaperone/DNA topoisomerase II/histidine kinase"/>
    <property type="match status" value="1"/>
</dbReference>
<dbReference type="InterPro" id="IPR036890">
    <property type="entry name" value="HATPase_C_sf"/>
</dbReference>
<dbReference type="SUPFAM" id="SSF47384">
    <property type="entry name" value="Homodimeric domain of signal transducing histidine kinase"/>
    <property type="match status" value="1"/>
</dbReference>
<dbReference type="Proteomes" id="UP001193680">
    <property type="component" value="Unassembled WGS sequence"/>
</dbReference>
<feature type="domain" description="HAMP" evidence="12">
    <location>
        <begin position="192"/>
        <end position="244"/>
    </location>
</feature>
<dbReference type="InterPro" id="IPR005467">
    <property type="entry name" value="His_kinase_dom"/>
</dbReference>
<organism evidence="13 14">
    <name type="scientific">Thiomicrorhabdus heinhorstiae</name>
    <dbReference type="NCBI Taxonomy" id="2748010"/>
    <lineage>
        <taxon>Bacteria</taxon>
        <taxon>Pseudomonadati</taxon>
        <taxon>Pseudomonadota</taxon>
        <taxon>Gammaproteobacteria</taxon>
        <taxon>Thiotrichales</taxon>
        <taxon>Piscirickettsiaceae</taxon>
        <taxon>Thiomicrorhabdus</taxon>
    </lineage>
</organism>
<keyword evidence="6" id="KW-0812">Transmembrane</keyword>
<dbReference type="Pfam" id="PF02518">
    <property type="entry name" value="HATPase_c"/>
    <property type="match status" value="1"/>
</dbReference>
<evidence type="ECO:0000259" key="11">
    <source>
        <dbReference type="PROSITE" id="PS50109"/>
    </source>
</evidence>
<protein>
    <recommendedName>
        <fullName evidence="3">histidine kinase</fullName>
        <ecNumber evidence="3">2.7.13.3</ecNumber>
    </recommendedName>
</protein>
<dbReference type="Gene3D" id="6.10.340.10">
    <property type="match status" value="1"/>
</dbReference>
<keyword evidence="5" id="KW-0808">Transferase</keyword>
<keyword evidence="10" id="KW-0472">Membrane</keyword>
<dbReference type="PRINTS" id="PR00344">
    <property type="entry name" value="BCTRLSENSOR"/>
</dbReference>
<dbReference type="InterPro" id="IPR003660">
    <property type="entry name" value="HAMP_dom"/>
</dbReference>
<sequence length="477" mass="53507">MGIRLKLTAFLLLFGFLVLGALIWSNQYVLHTTMLQYVDQRDQQRLQRLKNNLQVYLQDVPTEKADQIPERVWLKLLNLSHRIDLTQNSIPMEFILKHRANRRAPPPDEFESRVSLLDGKGRLVYGPSLEPTAMRILVSDGDHVVAQLGYHHLKALTERADIEFAETQSKMLSQGAVLITLLALLLLWPLANHFLTPIRQLTDALKALAAGDFARRLPTDRSDEFGALQRDFNYLSKTLQAAQNSRNQWIADISHELRTPLTVLSGSIEAMRDGIRPLNSENLQKLSDEVALLNRLIEDLYQLSLSDVGALQYRMKCLNFNSLLDQVVSSQRHACDSKGLQLSLATVDDVLWVKGDEARLTQMLNNLLQNSINYTDARQSSGRAGEIRVALHKQDGVLTLRIADSSPGVAEEHLLKLTERFFRTEPSRNRRSGGAGLGLAIVRRIVEAHGGKILLSSSELGGLEVNIELPIATKEAE</sequence>
<evidence type="ECO:0000256" key="7">
    <source>
        <dbReference type="ARBA" id="ARBA00022777"/>
    </source>
</evidence>
<keyword evidence="7" id="KW-0418">Kinase</keyword>
<dbReference type="Pfam" id="PF00512">
    <property type="entry name" value="HisKA"/>
    <property type="match status" value="1"/>
</dbReference>
<evidence type="ECO:0000259" key="12">
    <source>
        <dbReference type="PROSITE" id="PS50885"/>
    </source>
</evidence>
<dbReference type="PROSITE" id="PS50109">
    <property type="entry name" value="HIS_KIN"/>
    <property type="match status" value="1"/>
</dbReference>
<accession>A0ABS0BV07</accession>
<comment type="subcellular location">
    <subcellularLocation>
        <location evidence="2">Membrane</location>
    </subcellularLocation>
</comment>
<dbReference type="InterPro" id="IPR036097">
    <property type="entry name" value="HisK_dim/P_sf"/>
</dbReference>
<evidence type="ECO:0000256" key="2">
    <source>
        <dbReference type="ARBA" id="ARBA00004370"/>
    </source>
</evidence>
<evidence type="ECO:0000313" key="13">
    <source>
        <dbReference type="EMBL" id="MBF6057610.1"/>
    </source>
</evidence>
<dbReference type="InterPro" id="IPR003594">
    <property type="entry name" value="HATPase_dom"/>
</dbReference>
<dbReference type="SMART" id="SM00304">
    <property type="entry name" value="HAMP"/>
    <property type="match status" value="1"/>
</dbReference>
<dbReference type="SMART" id="SM00388">
    <property type="entry name" value="HisKA"/>
    <property type="match status" value="1"/>
</dbReference>
<dbReference type="CDD" id="cd06225">
    <property type="entry name" value="HAMP"/>
    <property type="match status" value="1"/>
</dbReference>
<evidence type="ECO:0000256" key="9">
    <source>
        <dbReference type="ARBA" id="ARBA00023012"/>
    </source>
</evidence>
<evidence type="ECO:0000256" key="10">
    <source>
        <dbReference type="ARBA" id="ARBA00023136"/>
    </source>
</evidence>
<evidence type="ECO:0000256" key="8">
    <source>
        <dbReference type="ARBA" id="ARBA00022989"/>
    </source>
</evidence>
<dbReference type="PROSITE" id="PS50885">
    <property type="entry name" value="HAMP"/>
    <property type="match status" value="1"/>
</dbReference>
<dbReference type="InterPro" id="IPR050428">
    <property type="entry name" value="TCS_sensor_his_kinase"/>
</dbReference>
<dbReference type="Pfam" id="PF00672">
    <property type="entry name" value="HAMP"/>
    <property type="match status" value="1"/>
</dbReference>
<dbReference type="SMART" id="SM00387">
    <property type="entry name" value="HATPase_c"/>
    <property type="match status" value="1"/>
</dbReference>
<keyword evidence="8" id="KW-1133">Transmembrane helix</keyword>
<proteinExistence type="predicted"/>
<dbReference type="Gene3D" id="1.10.287.130">
    <property type="match status" value="1"/>
</dbReference>
<keyword evidence="9" id="KW-0902">Two-component regulatory system</keyword>
<dbReference type="InterPro" id="IPR003661">
    <property type="entry name" value="HisK_dim/P_dom"/>
</dbReference>
<dbReference type="EMBL" id="JACBGI020000005">
    <property type="protein sequence ID" value="MBF6057610.1"/>
    <property type="molecule type" value="Genomic_DNA"/>
</dbReference>
<dbReference type="EC" id="2.7.13.3" evidence="3"/>